<comment type="caution">
    <text evidence="1">The sequence shown here is derived from an EMBL/GenBank/DDBJ whole genome shotgun (WGS) entry which is preliminary data.</text>
</comment>
<evidence type="ECO:0000313" key="2">
    <source>
        <dbReference type="Proteomes" id="UP000652761"/>
    </source>
</evidence>
<sequence length="228" mass="24710">MCRVAPLVEHCDTCLWLLSAWRWLVVGSGEVLLEFFLVGSGRSKSELLTGVSRVAVGNRVLCRVLPTTEWVADWLVPTARSVGGCSRVVSAGVFHCSGWIWRRSAPVGLSSHLDAPHPWVVARPSGPLARVREVGSLQLVSERGSTELFKELITIAVPKEGVRLPCMIRARVAGCSCCSTACVASVVARRVRAVAARLALDSLAVVFIVWRMLASQSRCGAPGRLRRI</sequence>
<organism evidence="1 2">
    <name type="scientific">Colocasia esculenta</name>
    <name type="common">Wild taro</name>
    <name type="synonym">Arum esculentum</name>
    <dbReference type="NCBI Taxonomy" id="4460"/>
    <lineage>
        <taxon>Eukaryota</taxon>
        <taxon>Viridiplantae</taxon>
        <taxon>Streptophyta</taxon>
        <taxon>Embryophyta</taxon>
        <taxon>Tracheophyta</taxon>
        <taxon>Spermatophyta</taxon>
        <taxon>Magnoliopsida</taxon>
        <taxon>Liliopsida</taxon>
        <taxon>Araceae</taxon>
        <taxon>Aroideae</taxon>
        <taxon>Colocasieae</taxon>
        <taxon>Colocasia</taxon>
    </lineage>
</organism>
<keyword evidence="2" id="KW-1185">Reference proteome</keyword>
<name>A0A843UEZ4_COLES</name>
<dbReference type="AlphaFoldDB" id="A0A843UEZ4"/>
<proteinExistence type="predicted"/>
<dbReference type="Proteomes" id="UP000652761">
    <property type="component" value="Unassembled WGS sequence"/>
</dbReference>
<dbReference type="EMBL" id="NMUH01000602">
    <property type="protein sequence ID" value="MQL82001.1"/>
    <property type="molecule type" value="Genomic_DNA"/>
</dbReference>
<gene>
    <name evidence="1" type="ORF">Taro_014462</name>
</gene>
<protein>
    <submittedName>
        <fullName evidence="1">Uncharacterized protein</fullName>
    </submittedName>
</protein>
<reference evidence="1" key="1">
    <citation type="submission" date="2017-07" db="EMBL/GenBank/DDBJ databases">
        <title>Taro Niue Genome Assembly and Annotation.</title>
        <authorList>
            <person name="Atibalentja N."/>
            <person name="Keating K."/>
            <person name="Fields C.J."/>
        </authorList>
    </citation>
    <scope>NUCLEOTIDE SEQUENCE</scope>
    <source>
        <strain evidence="1">Niue_2</strain>
        <tissue evidence="1">Leaf</tissue>
    </source>
</reference>
<evidence type="ECO:0000313" key="1">
    <source>
        <dbReference type="EMBL" id="MQL82001.1"/>
    </source>
</evidence>
<accession>A0A843UEZ4</accession>